<dbReference type="CTD" id="39554"/>
<dbReference type="PANTHER" id="PTHR10358:SF6">
    <property type="entry name" value="ENDOSULFINE, ISOFORM A"/>
    <property type="match status" value="1"/>
</dbReference>
<accession>A0A1S3DKE3</accession>
<keyword evidence="5" id="KW-1185">Reference proteome</keyword>
<keyword evidence="2" id="KW-0132">Cell division</keyword>
<sequence length="157" mass="16631">MSDQSMETETKMEVNNENEQPEFAKPNMSALEIEKAEEAKLKAKYAFKSGPAIGGHSTFLQKKLAKGQKYFDSGDYQMAKQTTGAPGGLAKQIPGSKLVPSNLGFGTGDAIPTPESVPARKTSIIQPKFTPLHTIPSTPTSGINPPFVPPSASSGGH</sequence>
<dbReference type="PANTHER" id="PTHR10358">
    <property type="entry name" value="ENDOSULFINE"/>
    <property type="match status" value="1"/>
</dbReference>
<keyword evidence="3" id="KW-0650">Protein phosphatase inhibitor</keyword>
<dbReference type="GeneID" id="103520391"/>
<evidence type="ECO:0000313" key="6">
    <source>
        <dbReference type="RefSeq" id="XP_008483702.1"/>
    </source>
</evidence>
<dbReference type="RefSeq" id="XP_008483702.1">
    <property type="nucleotide sequence ID" value="XM_008485480.3"/>
</dbReference>
<dbReference type="GO" id="GO:0004864">
    <property type="term" value="F:protein phosphatase inhibitor activity"/>
    <property type="evidence" value="ECO:0007669"/>
    <property type="project" value="UniProtKB-KW"/>
</dbReference>
<reference evidence="6" key="1">
    <citation type="submission" date="2025-08" db="UniProtKB">
        <authorList>
            <consortium name="RefSeq"/>
        </authorList>
    </citation>
    <scope>IDENTIFICATION</scope>
</reference>
<dbReference type="AlphaFoldDB" id="A0A1S3DKE3"/>
<evidence type="ECO:0000256" key="4">
    <source>
        <dbReference type="SAM" id="MobiDB-lite"/>
    </source>
</evidence>
<dbReference type="KEGG" id="dci:103520391"/>
<evidence type="ECO:0000256" key="1">
    <source>
        <dbReference type="ARBA" id="ARBA00010520"/>
    </source>
</evidence>
<organism evidence="5 6">
    <name type="scientific">Diaphorina citri</name>
    <name type="common">Asian citrus psyllid</name>
    <dbReference type="NCBI Taxonomy" id="121845"/>
    <lineage>
        <taxon>Eukaryota</taxon>
        <taxon>Metazoa</taxon>
        <taxon>Ecdysozoa</taxon>
        <taxon>Arthropoda</taxon>
        <taxon>Hexapoda</taxon>
        <taxon>Insecta</taxon>
        <taxon>Pterygota</taxon>
        <taxon>Neoptera</taxon>
        <taxon>Paraneoptera</taxon>
        <taxon>Hemiptera</taxon>
        <taxon>Sternorrhyncha</taxon>
        <taxon>Psylloidea</taxon>
        <taxon>Psyllidae</taxon>
        <taxon>Diaphorininae</taxon>
        <taxon>Diaphorina</taxon>
    </lineage>
</organism>
<dbReference type="Proteomes" id="UP000079169">
    <property type="component" value="Unplaced"/>
</dbReference>
<comment type="similarity">
    <text evidence="1">Belongs to the endosulfine family.</text>
</comment>
<gene>
    <name evidence="6" type="primary">LOC103520391</name>
</gene>
<keyword evidence="2" id="KW-0131">Cell cycle</keyword>
<feature type="region of interest" description="Disordered" evidence="4">
    <location>
        <begin position="1"/>
        <end position="25"/>
    </location>
</feature>
<keyword evidence="2" id="KW-0498">Mitosis</keyword>
<evidence type="ECO:0000313" key="5">
    <source>
        <dbReference type="Proteomes" id="UP000079169"/>
    </source>
</evidence>
<dbReference type="PaxDb" id="121845-A0A1S3DKE3"/>
<dbReference type="STRING" id="121845.A0A1S3DKE3"/>
<evidence type="ECO:0000256" key="3">
    <source>
        <dbReference type="ARBA" id="ARBA00023272"/>
    </source>
</evidence>
<evidence type="ECO:0000256" key="2">
    <source>
        <dbReference type="ARBA" id="ARBA00022776"/>
    </source>
</evidence>
<name>A0A1S3DKE3_DIACI</name>
<proteinExistence type="inferred from homology"/>
<protein>
    <submittedName>
        <fullName evidence="6">Alpha-endosulfine</fullName>
    </submittedName>
</protein>
<feature type="region of interest" description="Disordered" evidence="4">
    <location>
        <begin position="128"/>
        <end position="157"/>
    </location>
</feature>
<dbReference type="GO" id="GO:0005737">
    <property type="term" value="C:cytoplasm"/>
    <property type="evidence" value="ECO:0007669"/>
    <property type="project" value="TreeGrafter"/>
</dbReference>
<dbReference type="InterPro" id="IPR006760">
    <property type="entry name" value="Endosulphine"/>
</dbReference>